<dbReference type="EMBL" id="FOYT01000003">
    <property type="protein sequence ID" value="SFR66806.1"/>
    <property type="molecule type" value="Genomic_DNA"/>
</dbReference>
<dbReference type="RefSeq" id="WP_089809716.1">
    <property type="nucleotide sequence ID" value="NZ_FOYT01000003.1"/>
</dbReference>
<keyword evidence="3 9" id="KW-0813">Transport</keyword>
<evidence type="ECO:0000256" key="9">
    <source>
        <dbReference type="RuleBase" id="RU363032"/>
    </source>
</evidence>
<evidence type="ECO:0000256" key="2">
    <source>
        <dbReference type="ARBA" id="ARBA00009306"/>
    </source>
</evidence>
<dbReference type="GO" id="GO:0055085">
    <property type="term" value="P:transmembrane transport"/>
    <property type="evidence" value="ECO:0007669"/>
    <property type="project" value="InterPro"/>
</dbReference>
<reference evidence="12" key="1">
    <citation type="submission" date="2016-10" db="EMBL/GenBank/DDBJ databases">
        <authorList>
            <person name="Varghese N."/>
            <person name="Submissions S."/>
        </authorList>
    </citation>
    <scope>NUCLEOTIDE SEQUENCE [LARGE SCALE GENOMIC DNA]</scope>
    <source>
        <strain evidence="12">CGMCC 1.7736</strain>
    </source>
</reference>
<dbReference type="GO" id="GO:0005886">
    <property type="term" value="C:plasma membrane"/>
    <property type="evidence" value="ECO:0007669"/>
    <property type="project" value="UniProtKB-SubCell"/>
</dbReference>
<gene>
    <name evidence="11" type="ORF">SAMN04487947_3352</name>
</gene>
<evidence type="ECO:0000256" key="4">
    <source>
        <dbReference type="ARBA" id="ARBA00022475"/>
    </source>
</evidence>
<dbReference type="STRING" id="553469.SAMN04487947_3352"/>
<feature type="transmembrane region" description="Helical" evidence="9">
    <location>
        <begin position="198"/>
        <end position="222"/>
    </location>
</feature>
<accession>A0A1I6IJB0</accession>
<evidence type="ECO:0000313" key="11">
    <source>
        <dbReference type="EMBL" id="SFR66806.1"/>
    </source>
</evidence>
<feature type="transmembrane region" description="Helical" evidence="9">
    <location>
        <begin position="101"/>
        <end position="122"/>
    </location>
</feature>
<dbReference type="SUPFAM" id="SSF161098">
    <property type="entry name" value="MetI-like"/>
    <property type="match status" value="1"/>
</dbReference>
<dbReference type="AlphaFoldDB" id="A0A1I6IJB0"/>
<dbReference type="Gene3D" id="1.10.3720.10">
    <property type="entry name" value="MetI-like"/>
    <property type="match status" value="1"/>
</dbReference>
<feature type="transmembrane region" description="Helical" evidence="9">
    <location>
        <begin position="21"/>
        <end position="46"/>
    </location>
</feature>
<dbReference type="CDD" id="cd06261">
    <property type="entry name" value="TM_PBP2"/>
    <property type="match status" value="1"/>
</dbReference>
<evidence type="ECO:0000256" key="1">
    <source>
        <dbReference type="ARBA" id="ARBA00004651"/>
    </source>
</evidence>
<dbReference type="InterPro" id="IPR035906">
    <property type="entry name" value="MetI-like_sf"/>
</dbReference>
<dbReference type="Pfam" id="PF00528">
    <property type="entry name" value="BPD_transp_1"/>
    <property type="match status" value="1"/>
</dbReference>
<feature type="transmembrane region" description="Helical" evidence="9">
    <location>
        <begin position="242"/>
        <end position="264"/>
    </location>
</feature>
<evidence type="ECO:0000256" key="6">
    <source>
        <dbReference type="ARBA" id="ARBA00022692"/>
    </source>
</evidence>
<organism evidence="11 12">
    <name type="scientific">Halogeometricum rufum</name>
    <dbReference type="NCBI Taxonomy" id="553469"/>
    <lineage>
        <taxon>Archaea</taxon>
        <taxon>Methanobacteriati</taxon>
        <taxon>Methanobacteriota</taxon>
        <taxon>Stenosarchaea group</taxon>
        <taxon>Halobacteria</taxon>
        <taxon>Halobacteriales</taxon>
        <taxon>Haloferacaceae</taxon>
        <taxon>Halogeometricum</taxon>
    </lineage>
</organism>
<evidence type="ECO:0000256" key="5">
    <source>
        <dbReference type="ARBA" id="ARBA00022505"/>
    </source>
</evidence>
<protein>
    <submittedName>
        <fullName evidence="11">Molybdate/tungstate transport system permease protein</fullName>
    </submittedName>
</protein>
<evidence type="ECO:0000256" key="3">
    <source>
        <dbReference type="ARBA" id="ARBA00022448"/>
    </source>
</evidence>
<dbReference type="OrthoDB" id="11163at2157"/>
<dbReference type="PANTHER" id="PTHR30183:SF3">
    <property type="entry name" value="MOLYBDENUM TRANSPORT SYSTEM PERMEASE PROTEIN MODB"/>
    <property type="match status" value="1"/>
</dbReference>
<sequence>MSRRHSSRRWHRSSDAAVTTGLRGITLVLACVLLLYYLVPLVTLWVSQSPGELLGNLTRDYVVTAATNSVLAASVSTMAAVVFGLPLAYWLSRTDFRGQNVVLTVVILPLVLPPVVSGMLLLRVVGPAGIGTLVTIPFTRSLLGVVIAQLYVASPFLVVTAKTAFDGVDRQLEAASQSLGRGKLSTFRRVTLPLAKPGIIAGVTLTFARAIGEFGATLMMAYYPRTLPVQIWVSYLSTGLDAALPVALVLLTIAVGTVLLIYTVGTNPWQ</sequence>
<keyword evidence="8 9" id="KW-0472">Membrane</keyword>
<keyword evidence="7 9" id="KW-1133">Transmembrane helix</keyword>
<evidence type="ECO:0000256" key="8">
    <source>
        <dbReference type="ARBA" id="ARBA00023136"/>
    </source>
</evidence>
<evidence type="ECO:0000256" key="7">
    <source>
        <dbReference type="ARBA" id="ARBA00022989"/>
    </source>
</evidence>
<comment type="subcellular location">
    <subcellularLocation>
        <location evidence="1 9">Cell membrane</location>
        <topology evidence="1 9">Multi-pass membrane protein</topology>
    </subcellularLocation>
</comment>
<evidence type="ECO:0000259" key="10">
    <source>
        <dbReference type="PROSITE" id="PS50928"/>
    </source>
</evidence>
<feature type="transmembrane region" description="Helical" evidence="9">
    <location>
        <begin position="142"/>
        <end position="161"/>
    </location>
</feature>
<keyword evidence="5" id="KW-0500">Molybdenum</keyword>
<dbReference type="PANTHER" id="PTHR30183">
    <property type="entry name" value="MOLYBDENUM TRANSPORT SYSTEM PERMEASE PROTEIN MODB"/>
    <property type="match status" value="1"/>
</dbReference>
<comment type="similarity">
    <text evidence="2 9">Belongs to the binding-protein-dependent transport system permease family.</text>
</comment>
<evidence type="ECO:0000313" key="12">
    <source>
        <dbReference type="Proteomes" id="UP000198531"/>
    </source>
</evidence>
<name>A0A1I6IJB0_9EURY</name>
<dbReference type="PROSITE" id="PS50928">
    <property type="entry name" value="ABC_TM1"/>
    <property type="match status" value="1"/>
</dbReference>
<proteinExistence type="inferred from homology"/>
<keyword evidence="12" id="KW-1185">Reference proteome</keyword>
<keyword evidence="6 9" id="KW-0812">Transmembrane</keyword>
<keyword evidence="4" id="KW-1003">Cell membrane</keyword>
<feature type="domain" description="ABC transmembrane type-1" evidence="10">
    <location>
        <begin position="66"/>
        <end position="259"/>
    </location>
</feature>
<dbReference type="Proteomes" id="UP000198531">
    <property type="component" value="Unassembled WGS sequence"/>
</dbReference>
<dbReference type="InterPro" id="IPR000515">
    <property type="entry name" value="MetI-like"/>
</dbReference>
<feature type="transmembrane region" description="Helical" evidence="9">
    <location>
        <begin position="66"/>
        <end position="89"/>
    </location>
</feature>